<organism evidence="4 5">
    <name type="scientific">Neorhodopirellula pilleata</name>
    <dbReference type="NCBI Taxonomy" id="2714738"/>
    <lineage>
        <taxon>Bacteria</taxon>
        <taxon>Pseudomonadati</taxon>
        <taxon>Planctomycetota</taxon>
        <taxon>Planctomycetia</taxon>
        <taxon>Pirellulales</taxon>
        <taxon>Pirellulaceae</taxon>
        <taxon>Neorhodopirellula</taxon>
    </lineage>
</organism>
<dbReference type="PANTHER" id="PTHR43818:SF5">
    <property type="entry name" value="OXIDOREDUCTASE FAMILY PROTEIN"/>
    <property type="match status" value="1"/>
</dbReference>
<dbReference type="AlphaFoldDB" id="A0A5C5ZQ10"/>
<protein>
    <submittedName>
        <fullName evidence="4">Inositol 2-dehydrogenase</fullName>
        <ecNumber evidence="4">1.1.1.18</ecNumber>
    </submittedName>
</protein>
<feature type="domain" description="Gfo/Idh/MocA-like oxidoreductase bacterial type C-terminal" evidence="3">
    <location>
        <begin position="371"/>
        <end position="439"/>
    </location>
</feature>
<keyword evidence="4" id="KW-0560">Oxidoreductase</keyword>
<accession>A0A5C5ZQ10</accession>
<dbReference type="GO" id="GO:0050112">
    <property type="term" value="F:inositol 2-dehydrogenase (NAD+) activity"/>
    <property type="evidence" value="ECO:0007669"/>
    <property type="project" value="UniProtKB-EC"/>
</dbReference>
<dbReference type="InterPro" id="IPR000683">
    <property type="entry name" value="Gfo/Idh/MocA-like_OxRdtase_N"/>
</dbReference>
<dbReference type="InterPro" id="IPR036291">
    <property type="entry name" value="NAD(P)-bd_dom_sf"/>
</dbReference>
<evidence type="ECO:0000256" key="1">
    <source>
        <dbReference type="SAM" id="SignalP"/>
    </source>
</evidence>
<evidence type="ECO:0000259" key="3">
    <source>
        <dbReference type="Pfam" id="PF19051"/>
    </source>
</evidence>
<dbReference type="PROSITE" id="PS51318">
    <property type="entry name" value="TAT"/>
    <property type="match status" value="1"/>
</dbReference>
<evidence type="ECO:0000313" key="4">
    <source>
        <dbReference type="EMBL" id="TWT89559.1"/>
    </source>
</evidence>
<dbReference type="SUPFAM" id="SSF51735">
    <property type="entry name" value="NAD(P)-binding Rossmann-fold domains"/>
    <property type="match status" value="1"/>
</dbReference>
<sequence length="443" mass="49446" precursor="true">MTIARRQFLQSTAGALTAGALIAGSPAVHAQSKTKRYRTALIGSGWWGMNILKEAMAAGNTKVVALCDVDQDKLELGAEEVEDLSGDSPKTFTDFRELLDKQEIDIAIVATPDHWHALNTIAAIEKGAHIFVEKPTGHTIHESRAMLNAARLNDRVVQVGLHRRIGPHYVSGMKFLKDGGAGDIGMVRMFVHSRGGEERPTPNSEPPEQLDWDMYCGPAPMRPFNRKIHPGGFRNFLDFANGTLGDWGVHWLDQVLWWTDEKYPKQIYSTGGRPVSGEPVLNEMMQTTDAPDSQIATYQFESFTATWEHRKFAGSRPGQPSVGCYFYGTEGTFHMGWRDGWSFFPADSRKQVIHEKSQHKEPDGHSIDLLWADFTNAIESKSRPTCDVQIGHDATNMSLLGMLSYKLGRSIEWDGEKEQIVGDAEANAMLKRPYRGPWVYPDA</sequence>
<dbReference type="InterPro" id="IPR050463">
    <property type="entry name" value="Gfo/Idh/MocA_oxidrdct_glycsds"/>
</dbReference>
<feature type="domain" description="Gfo/Idh/MocA-like oxidoreductase bacterial type C-terminal" evidence="3">
    <location>
        <begin position="204"/>
        <end position="262"/>
    </location>
</feature>
<feature type="chain" id="PRO_5022860139" evidence="1">
    <location>
        <begin position="31"/>
        <end position="443"/>
    </location>
</feature>
<feature type="domain" description="Gfo/Idh/MocA-like oxidoreductase N-terminal" evidence="2">
    <location>
        <begin position="38"/>
        <end position="160"/>
    </location>
</feature>
<proteinExistence type="predicted"/>
<gene>
    <name evidence="4" type="primary">iolG_12</name>
    <name evidence="4" type="ORF">Pla100_54880</name>
</gene>
<feature type="signal peptide" evidence="1">
    <location>
        <begin position="1"/>
        <end position="30"/>
    </location>
</feature>
<dbReference type="PANTHER" id="PTHR43818">
    <property type="entry name" value="BCDNA.GH03377"/>
    <property type="match status" value="1"/>
</dbReference>
<evidence type="ECO:0000259" key="2">
    <source>
        <dbReference type="Pfam" id="PF01408"/>
    </source>
</evidence>
<dbReference type="GO" id="GO:0000166">
    <property type="term" value="F:nucleotide binding"/>
    <property type="evidence" value="ECO:0007669"/>
    <property type="project" value="InterPro"/>
</dbReference>
<dbReference type="EMBL" id="SJPM01000017">
    <property type="protein sequence ID" value="TWT89559.1"/>
    <property type="molecule type" value="Genomic_DNA"/>
</dbReference>
<dbReference type="Proteomes" id="UP000316213">
    <property type="component" value="Unassembled WGS sequence"/>
</dbReference>
<dbReference type="Pfam" id="PF01408">
    <property type="entry name" value="GFO_IDH_MocA"/>
    <property type="match status" value="1"/>
</dbReference>
<dbReference type="EC" id="1.1.1.18" evidence="4"/>
<comment type="caution">
    <text evidence="4">The sequence shown here is derived from an EMBL/GenBank/DDBJ whole genome shotgun (WGS) entry which is preliminary data.</text>
</comment>
<keyword evidence="1" id="KW-0732">Signal</keyword>
<dbReference type="InterPro" id="IPR006311">
    <property type="entry name" value="TAT_signal"/>
</dbReference>
<evidence type="ECO:0000313" key="5">
    <source>
        <dbReference type="Proteomes" id="UP000316213"/>
    </source>
</evidence>
<dbReference type="InterPro" id="IPR043906">
    <property type="entry name" value="Gfo/Idh/MocA_OxRdtase_bact_C"/>
</dbReference>
<name>A0A5C5ZQ10_9BACT</name>
<dbReference type="Pfam" id="PF19051">
    <property type="entry name" value="GFO_IDH_MocA_C2"/>
    <property type="match status" value="2"/>
</dbReference>
<dbReference type="Gene3D" id="3.30.360.10">
    <property type="entry name" value="Dihydrodipicolinate Reductase, domain 2"/>
    <property type="match status" value="1"/>
</dbReference>
<dbReference type="RefSeq" id="WP_197168247.1">
    <property type="nucleotide sequence ID" value="NZ_SJPM01000017.1"/>
</dbReference>
<dbReference type="SUPFAM" id="SSF55347">
    <property type="entry name" value="Glyceraldehyde-3-phosphate dehydrogenase-like, C-terminal domain"/>
    <property type="match status" value="1"/>
</dbReference>
<reference evidence="4 5" key="1">
    <citation type="submission" date="2019-02" db="EMBL/GenBank/DDBJ databases">
        <title>Deep-cultivation of Planctomycetes and their phenomic and genomic characterization uncovers novel biology.</title>
        <authorList>
            <person name="Wiegand S."/>
            <person name="Jogler M."/>
            <person name="Boedeker C."/>
            <person name="Pinto D."/>
            <person name="Vollmers J."/>
            <person name="Rivas-Marin E."/>
            <person name="Kohn T."/>
            <person name="Peeters S.H."/>
            <person name="Heuer A."/>
            <person name="Rast P."/>
            <person name="Oberbeckmann S."/>
            <person name="Bunk B."/>
            <person name="Jeske O."/>
            <person name="Meyerdierks A."/>
            <person name="Storesund J.E."/>
            <person name="Kallscheuer N."/>
            <person name="Luecker S."/>
            <person name="Lage O.M."/>
            <person name="Pohl T."/>
            <person name="Merkel B.J."/>
            <person name="Hornburger P."/>
            <person name="Mueller R.-W."/>
            <person name="Bruemmer F."/>
            <person name="Labrenz M."/>
            <person name="Spormann A.M."/>
            <person name="Op Den Camp H."/>
            <person name="Overmann J."/>
            <person name="Amann R."/>
            <person name="Jetten M.S.M."/>
            <person name="Mascher T."/>
            <person name="Medema M.H."/>
            <person name="Devos D.P."/>
            <person name="Kaster A.-K."/>
            <person name="Ovreas L."/>
            <person name="Rohde M."/>
            <person name="Galperin M.Y."/>
            <person name="Jogler C."/>
        </authorList>
    </citation>
    <scope>NUCLEOTIDE SEQUENCE [LARGE SCALE GENOMIC DNA]</scope>
    <source>
        <strain evidence="4 5">Pla100</strain>
    </source>
</reference>
<keyword evidence="5" id="KW-1185">Reference proteome</keyword>
<dbReference type="Gene3D" id="3.40.50.720">
    <property type="entry name" value="NAD(P)-binding Rossmann-like Domain"/>
    <property type="match status" value="1"/>
</dbReference>